<dbReference type="Proteomes" id="UP000298652">
    <property type="component" value="Chromosome 2"/>
</dbReference>
<name>A0A4U6VTW4_SETVI</name>
<gene>
    <name evidence="1" type="ORF">SEVIR_2G098500v2</name>
</gene>
<organism evidence="1 2">
    <name type="scientific">Setaria viridis</name>
    <name type="common">Green bristlegrass</name>
    <name type="synonym">Setaria italica subsp. viridis</name>
    <dbReference type="NCBI Taxonomy" id="4556"/>
    <lineage>
        <taxon>Eukaryota</taxon>
        <taxon>Viridiplantae</taxon>
        <taxon>Streptophyta</taxon>
        <taxon>Embryophyta</taxon>
        <taxon>Tracheophyta</taxon>
        <taxon>Spermatophyta</taxon>
        <taxon>Magnoliopsida</taxon>
        <taxon>Liliopsida</taxon>
        <taxon>Poales</taxon>
        <taxon>Poaceae</taxon>
        <taxon>PACMAD clade</taxon>
        <taxon>Panicoideae</taxon>
        <taxon>Panicodae</taxon>
        <taxon>Paniceae</taxon>
        <taxon>Cenchrinae</taxon>
        <taxon>Setaria</taxon>
    </lineage>
</organism>
<dbReference type="Gramene" id="TKW31329">
    <property type="protein sequence ID" value="TKW31329"/>
    <property type="gene ID" value="SEVIR_2G098500v2"/>
</dbReference>
<proteinExistence type="predicted"/>
<keyword evidence="2" id="KW-1185">Reference proteome</keyword>
<evidence type="ECO:0000313" key="1">
    <source>
        <dbReference type="EMBL" id="TKW31329.1"/>
    </source>
</evidence>
<sequence>MPIRVQFQYFSRYILMNHHITSLMKMQDALPLVGSSRCSILPGACTSVLWVPVNYAFLRRKGSRLGSSPQFSVRARIIYRISLLLNGWWIHAHVPAIDVVFFCTFEMQIHVSGIFLCFCSVASSACAFGTSISLPIAPLENTPAEDAMHDILGNCFLSLN</sequence>
<protein>
    <submittedName>
        <fullName evidence="1">Uncharacterized protein</fullName>
    </submittedName>
</protein>
<dbReference type="AlphaFoldDB" id="A0A4U6VTW4"/>
<accession>A0A4U6VTW4</accession>
<dbReference type="EMBL" id="CM016553">
    <property type="protein sequence ID" value="TKW31329.1"/>
    <property type="molecule type" value="Genomic_DNA"/>
</dbReference>
<evidence type="ECO:0000313" key="2">
    <source>
        <dbReference type="Proteomes" id="UP000298652"/>
    </source>
</evidence>
<reference evidence="1" key="1">
    <citation type="submission" date="2019-03" db="EMBL/GenBank/DDBJ databases">
        <title>WGS assembly of Setaria viridis.</title>
        <authorList>
            <person name="Huang P."/>
            <person name="Jenkins J."/>
            <person name="Grimwood J."/>
            <person name="Barry K."/>
            <person name="Healey A."/>
            <person name="Mamidi S."/>
            <person name="Sreedasyam A."/>
            <person name="Shu S."/>
            <person name="Feldman M."/>
            <person name="Wu J."/>
            <person name="Yu Y."/>
            <person name="Chen C."/>
            <person name="Johnson J."/>
            <person name="Rokhsar D."/>
            <person name="Baxter I."/>
            <person name="Schmutz J."/>
            <person name="Brutnell T."/>
            <person name="Kellogg E."/>
        </authorList>
    </citation>
    <scope>NUCLEOTIDE SEQUENCE [LARGE SCALE GENOMIC DNA]</scope>
</reference>